<dbReference type="PANTHER" id="PTHR22852:SF0">
    <property type="entry name" value="DENTICLELESS PROTEIN HOMOLOG"/>
    <property type="match status" value="1"/>
</dbReference>
<dbReference type="PANTHER" id="PTHR22852">
    <property type="entry name" value="LETHAL 2 DENTICLELESS PROTEIN RETINOIC ACID-REGULATED NUCLEAR MATRIX-ASSOCIATED PROTEIN"/>
    <property type="match status" value="1"/>
</dbReference>
<evidence type="ECO:0000313" key="9">
    <source>
        <dbReference type="Proteomes" id="UP000241890"/>
    </source>
</evidence>
<accession>A0A2R5G4X8</accession>
<dbReference type="PROSITE" id="PS00678">
    <property type="entry name" value="WD_REPEATS_1"/>
    <property type="match status" value="1"/>
</dbReference>
<name>A0A2R5G4X8_9STRA</name>
<dbReference type="EMBL" id="BEYU01000019">
    <property type="protein sequence ID" value="GBG26076.1"/>
    <property type="molecule type" value="Genomic_DNA"/>
</dbReference>
<evidence type="ECO:0000313" key="8">
    <source>
        <dbReference type="EMBL" id="GBG26076.1"/>
    </source>
</evidence>
<evidence type="ECO:0000256" key="2">
    <source>
        <dbReference type="ARBA" id="ARBA00022574"/>
    </source>
</evidence>
<dbReference type="GO" id="GO:0043161">
    <property type="term" value="P:proteasome-mediated ubiquitin-dependent protein catabolic process"/>
    <property type="evidence" value="ECO:0007669"/>
    <property type="project" value="TreeGrafter"/>
</dbReference>
<comment type="caution">
    <text evidence="8">The sequence shown here is derived from an EMBL/GenBank/DDBJ whole genome shotgun (WGS) entry which is preliminary data.</text>
</comment>
<dbReference type="OrthoDB" id="2096344at2759"/>
<keyword evidence="3" id="KW-0677">Repeat</keyword>
<dbReference type="InParanoid" id="A0A2R5G4X8"/>
<dbReference type="InterPro" id="IPR051865">
    <property type="entry name" value="WD-repeat_CDT2_adapter"/>
</dbReference>
<dbReference type="PROSITE" id="PS50082">
    <property type="entry name" value="WD_REPEATS_2"/>
    <property type="match status" value="1"/>
</dbReference>
<evidence type="ECO:0000256" key="3">
    <source>
        <dbReference type="ARBA" id="ARBA00022737"/>
    </source>
</evidence>
<dbReference type="AlphaFoldDB" id="A0A2R5G4X8"/>
<dbReference type="GO" id="GO:0005634">
    <property type="term" value="C:nucleus"/>
    <property type="evidence" value="ECO:0007669"/>
    <property type="project" value="TreeGrafter"/>
</dbReference>
<dbReference type="InterPro" id="IPR015943">
    <property type="entry name" value="WD40/YVTN_repeat-like_dom_sf"/>
</dbReference>
<dbReference type="PROSITE" id="PS50294">
    <property type="entry name" value="WD_REPEATS_REGION"/>
    <property type="match status" value="1"/>
</dbReference>
<dbReference type="SUPFAM" id="SSF50978">
    <property type="entry name" value="WD40 repeat-like"/>
    <property type="match status" value="1"/>
</dbReference>
<evidence type="ECO:0000256" key="1">
    <source>
        <dbReference type="ARBA" id="ARBA00004906"/>
    </source>
</evidence>
<gene>
    <name evidence="8" type="ORF">FCC1311_022962</name>
</gene>
<sequence>MLLRPLFHREYVGSGPSRLGQLPGARGETSSQRAFRKSPSDHEYLVSSLRVGDFALSHDEAWDDEICPTAIKFPKYRETSHHGGRRRLAIGDEQGRVGVFTSDNGQGNAAGSSSSNGHSGWSKSSTWAAHRSYIYDLAWLSPTQLVTASGDRTLRLWDAETCEYVSTFGCHPGTVRTVSPFNENPNLFVSGCRGGLVLIWDHRAKQNPNARGPSGELCLMPSAEYDDLHCAAPKRRSGYRQPMAISSVLPTRDDRLLATASVHGEVKFWDIRVVGRKQDPVQTIPTAPFVQGMQRRPGITSLDFDPSGSKLLVSYRDADLVVYEWIHYNAKQRNPDHFRTFTGSEDRPYACSSFYIHSCFSPDGNYILSGSGAGAGEDQALIWDVYGPSPLPVAALRGHRDEVTGVHWDPSAFGTIATVSDDASARMQVFLD</sequence>
<organism evidence="8 9">
    <name type="scientific">Hondaea fermentalgiana</name>
    <dbReference type="NCBI Taxonomy" id="2315210"/>
    <lineage>
        <taxon>Eukaryota</taxon>
        <taxon>Sar</taxon>
        <taxon>Stramenopiles</taxon>
        <taxon>Bigyra</taxon>
        <taxon>Labyrinthulomycetes</taxon>
        <taxon>Thraustochytrida</taxon>
        <taxon>Thraustochytriidae</taxon>
        <taxon>Hondaea</taxon>
    </lineage>
</organism>
<keyword evidence="2 6" id="KW-0853">WD repeat</keyword>
<dbReference type="Proteomes" id="UP000241890">
    <property type="component" value="Unassembled WGS sequence"/>
</dbReference>
<feature type="region of interest" description="Disordered" evidence="7">
    <location>
        <begin position="99"/>
        <end position="121"/>
    </location>
</feature>
<proteinExistence type="inferred from homology"/>
<dbReference type="GO" id="GO:0030674">
    <property type="term" value="F:protein-macromolecule adaptor activity"/>
    <property type="evidence" value="ECO:0007669"/>
    <property type="project" value="TreeGrafter"/>
</dbReference>
<dbReference type="InterPro" id="IPR001680">
    <property type="entry name" value="WD40_rpt"/>
</dbReference>
<comment type="pathway">
    <text evidence="1">Protein modification; protein ubiquitination.</text>
</comment>
<dbReference type="Gene3D" id="2.130.10.10">
    <property type="entry name" value="YVTN repeat-like/Quinoprotein amine dehydrogenase"/>
    <property type="match status" value="2"/>
</dbReference>
<protein>
    <submittedName>
        <fullName evidence="8">Guanine nucleotide-binding protein subunit beta-1</fullName>
    </submittedName>
</protein>
<reference evidence="8 9" key="1">
    <citation type="submission" date="2017-12" db="EMBL/GenBank/DDBJ databases">
        <title>Sequencing, de novo assembly and annotation of complete genome of a new Thraustochytrid species, strain FCC1311.</title>
        <authorList>
            <person name="Sedici K."/>
            <person name="Godart F."/>
            <person name="Aiese Cigliano R."/>
            <person name="Sanseverino W."/>
            <person name="Barakat M."/>
            <person name="Ortet P."/>
            <person name="Marechal E."/>
            <person name="Cagnac O."/>
            <person name="Amato A."/>
        </authorList>
    </citation>
    <scope>NUCLEOTIDE SEQUENCE [LARGE SCALE GENOMIC DNA]</scope>
</reference>
<dbReference type="SMART" id="SM00320">
    <property type="entry name" value="WD40"/>
    <property type="match status" value="6"/>
</dbReference>
<dbReference type="InterPro" id="IPR036322">
    <property type="entry name" value="WD40_repeat_dom_sf"/>
</dbReference>
<feature type="repeat" description="WD" evidence="6">
    <location>
        <begin position="127"/>
        <end position="167"/>
    </location>
</feature>
<comment type="similarity">
    <text evidence="5">Belongs to the WD repeat cdt2 family.</text>
</comment>
<evidence type="ECO:0000256" key="7">
    <source>
        <dbReference type="SAM" id="MobiDB-lite"/>
    </source>
</evidence>
<evidence type="ECO:0000256" key="5">
    <source>
        <dbReference type="ARBA" id="ARBA00038344"/>
    </source>
</evidence>
<keyword evidence="4" id="KW-0833">Ubl conjugation pathway</keyword>
<evidence type="ECO:0000256" key="6">
    <source>
        <dbReference type="PROSITE-ProRule" id="PRU00221"/>
    </source>
</evidence>
<keyword evidence="9" id="KW-1185">Reference proteome</keyword>
<feature type="region of interest" description="Disordered" evidence="7">
    <location>
        <begin position="18"/>
        <end position="39"/>
    </location>
</feature>
<evidence type="ECO:0000256" key="4">
    <source>
        <dbReference type="ARBA" id="ARBA00022786"/>
    </source>
</evidence>
<dbReference type="Pfam" id="PF00400">
    <property type="entry name" value="WD40"/>
    <property type="match status" value="3"/>
</dbReference>
<feature type="compositionally biased region" description="Low complexity" evidence="7">
    <location>
        <begin position="102"/>
        <end position="121"/>
    </location>
</feature>
<dbReference type="InterPro" id="IPR019775">
    <property type="entry name" value="WD40_repeat_CS"/>
</dbReference>